<protein>
    <submittedName>
        <fullName evidence="3">Predicted acyltransferase</fullName>
    </submittedName>
</protein>
<sequence length="391" mass="43271">MKQLPNRLLSIDVFRAITMLLMIFVNDVSGVKNIPEWIEHVSGKDDGMGFADTIFPTFLFIVGLSLPFALQNKMKKGESFLNIAAYILLRSAALIIMGFFHVNFGSYNAEAAGLSYSWYVILVTISFFLIWLDYPETMDKMKKFILIGIGVGILMLMASIFKGGDAEKLHGLRPSWWGILGIIGWAYLVCATVFLLVKGNLNAVIAAFIIFMGINILKHMDQLNVDIWLIGDASSVSLIMAGAVISLLYSEIISKGQDRKLLGVFAALGVLTLAAGHVVRPFADGISKIRSTPAWVLISIGTAILVFELLIYLIDVKGQKNWFKAISPAGTSTLTCYLIPYLAYSVMGLFDTWFPPFFSTGGWGIFRSFAFAFAVILLVGLMEKRRIRLKV</sequence>
<dbReference type="InterPro" id="IPR032176">
    <property type="entry name" value="DUF5009"/>
</dbReference>
<dbReference type="STRING" id="572036.SAMN05661099_3488"/>
<name>A0A1T5F7L4_9SPHI</name>
<feature type="transmembrane region" description="Helical" evidence="1">
    <location>
        <begin position="49"/>
        <end position="68"/>
    </location>
</feature>
<feature type="transmembrane region" description="Helical" evidence="1">
    <location>
        <begin position="116"/>
        <end position="132"/>
    </location>
</feature>
<gene>
    <name evidence="3" type="ORF">SAMN05661099_3488</name>
</gene>
<evidence type="ECO:0000256" key="1">
    <source>
        <dbReference type="SAM" id="Phobius"/>
    </source>
</evidence>
<keyword evidence="1" id="KW-1133">Transmembrane helix</keyword>
<feature type="transmembrane region" description="Helical" evidence="1">
    <location>
        <begin position="227"/>
        <end position="249"/>
    </location>
</feature>
<keyword evidence="4" id="KW-1185">Reference proteome</keyword>
<dbReference type="Proteomes" id="UP000189981">
    <property type="component" value="Unassembled WGS sequence"/>
</dbReference>
<keyword evidence="3" id="KW-0012">Acyltransferase</keyword>
<feature type="transmembrane region" description="Helical" evidence="1">
    <location>
        <begin position="261"/>
        <end position="282"/>
    </location>
</feature>
<keyword evidence="1" id="KW-0472">Membrane</keyword>
<feature type="domain" description="DUF5009" evidence="2">
    <location>
        <begin position="10"/>
        <end position="174"/>
    </location>
</feature>
<feature type="transmembrane region" description="Helical" evidence="1">
    <location>
        <begin position="144"/>
        <end position="164"/>
    </location>
</feature>
<proteinExistence type="predicted"/>
<dbReference type="PANTHER" id="PTHR31061">
    <property type="entry name" value="LD22376P"/>
    <property type="match status" value="1"/>
</dbReference>
<dbReference type="EMBL" id="FUYR01000006">
    <property type="protein sequence ID" value="SKB92172.1"/>
    <property type="molecule type" value="Genomic_DNA"/>
</dbReference>
<feature type="transmembrane region" description="Helical" evidence="1">
    <location>
        <begin position="176"/>
        <end position="197"/>
    </location>
</feature>
<dbReference type="OrthoDB" id="9788724at2"/>
<evidence type="ECO:0000313" key="3">
    <source>
        <dbReference type="EMBL" id="SKB92172.1"/>
    </source>
</evidence>
<feature type="transmembrane region" description="Helical" evidence="1">
    <location>
        <begin position="12"/>
        <end position="29"/>
    </location>
</feature>
<dbReference type="Pfam" id="PF16401">
    <property type="entry name" value="DUF5009"/>
    <property type="match status" value="1"/>
</dbReference>
<reference evidence="4" key="1">
    <citation type="submission" date="2017-02" db="EMBL/GenBank/DDBJ databases">
        <authorList>
            <person name="Varghese N."/>
            <person name="Submissions S."/>
        </authorList>
    </citation>
    <scope>NUCLEOTIDE SEQUENCE [LARGE SCALE GENOMIC DNA]</scope>
    <source>
        <strain evidence="4">DSM 22385</strain>
    </source>
</reference>
<keyword evidence="3" id="KW-0808">Transferase</keyword>
<dbReference type="RefSeq" id="WP_079703989.1">
    <property type="nucleotide sequence ID" value="NZ_FUYR01000006.1"/>
</dbReference>
<dbReference type="AlphaFoldDB" id="A0A1T5F7L4"/>
<organism evidence="3 4">
    <name type="scientific">Daejeonella lutea</name>
    <dbReference type="NCBI Taxonomy" id="572036"/>
    <lineage>
        <taxon>Bacteria</taxon>
        <taxon>Pseudomonadati</taxon>
        <taxon>Bacteroidota</taxon>
        <taxon>Sphingobacteriia</taxon>
        <taxon>Sphingobacteriales</taxon>
        <taxon>Sphingobacteriaceae</taxon>
        <taxon>Daejeonella</taxon>
    </lineage>
</organism>
<keyword evidence="1" id="KW-0812">Transmembrane</keyword>
<dbReference type="GO" id="GO:0016746">
    <property type="term" value="F:acyltransferase activity"/>
    <property type="evidence" value="ECO:0007669"/>
    <property type="project" value="UniProtKB-KW"/>
</dbReference>
<feature type="transmembrane region" description="Helical" evidence="1">
    <location>
        <begin position="80"/>
        <end position="104"/>
    </location>
</feature>
<evidence type="ECO:0000259" key="2">
    <source>
        <dbReference type="Pfam" id="PF16401"/>
    </source>
</evidence>
<feature type="transmembrane region" description="Helical" evidence="1">
    <location>
        <begin position="204"/>
        <end position="221"/>
    </location>
</feature>
<evidence type="ECO:0000313" key="4">
    <source>
        <dbReference type="Proteomes" id="UP000189981"/>
    </source>
</evidence>
<feature type="transmembrane region" description="Helical" evidence="1">
    <location>
        <begin position="326"/>
        <end position="344"/>
    </location>
</feature>
<dbReference type="PANTHER" id="PTHR31061:SF24">
    <property type="entry name" value="LD22376P"/>
    <property type="match status" value="1"/>
</dbReference>
<feature type="transmembrane region" description="Helical" evidence="1">
    <location>
        <begin position="364"/>
        <end position="382"/>
    </location>
</feature>
<feature type="transmembrane region" description="Helical" evidence="1">
    <location>
        <begin position="294"/>
        <end position="314"/>
    </location>
</feature>
<accession>A0A1T5F7L4</accession>